<gene>
    <name evidence="3" type="primary">yfiO_1</name>
    <name evidence="1" type="synonym">bamD</name>
    <name evidence="3" type="ORF">NCTC8849_04703</name>
</gene>
<dbReference type="NCBIfam" id="TIGR03302">
    <property type="entry name" value="OM_YfiO"/>
    <property type="match status" value="1"/>
</dbReference>
<evidence type="ECO:0000313" key="4">
    <source>
        <dbReference type="Proteomes" id="UP000254799"/>
    </source>
</evidence>
<dbReference type="Gene3D" id="1.25.40.10">
    <property type="entry name" value="Tetratricopeptide repeat domain"/>
    <property type="match status" value="1"/>
</dbReference>
<proteinExistence type="inferred from homology"/>
<dbReference type="EMBL" id="UGLC01000002">
    <property type="protein sequence ID" value="STT56064.1"/>
    <property type="molecule type" value="Genomic_DNA"/>
</dbReference>
<keyword evidence="1" id="KW-0564">Palmitate</keyword>
<evidence type="ECO:0000256" key="2">
    <source>
        <dbReference type="SAM" id="SignalP"/>
    </source>
</evidence>
<sequence length="200" mass="22877">MTRMKYLVAAATLSLALVGCSGSKEEVPDNPPNEIYATAQQKLQDGNWKQAITQLEALDNRYPFGPYSQQVQLDLIYAYYKNADLPLAQAAIDRFMRLNPTHPNIDYVIYMRGLTNMALDDSALQGFFGVDRSDRDPQHARDAFNDFSKLVRGYPNSQYATDAYKRMVFLKDRLAKYERRSWITTPIVAHGLPWLTVWKG</sequence>
<dbReference type="Proteomes" id="UP000254799">
    <property type="component" value="Unassembled WGS sequence"/>
</dbReference>
<dbReference type="SUPFAM" id="SSF48452">
    <property type="entry name" value="TPR-like"/>
    <property type="match status" value="1"/>
</dbReference>
<keyword evidence="1" id="KW-0998">Cell outer membrane</keyword>
<dbReference type="PANTHER" id="PTHR37423">
    <property type="entry name" value="SOLUBLE LYTIC MUREIN TRANSGLYCOSYLASE-RELATED"/>
    <property type="match status" value="1"/>
</dbReference>
<comment type="similarity">
    <text evidence="1">Belongs to the BamD family.</text>
</comment>
<keyword evidence="1" id="KW-0449">Lipoprotein</keyword>
<dbReference type="HAMAP" id="MF_00922">
    <property type="entry name" value="OM_assembly_BamD"/>
    <property type="match status" value="1"/>
</dbReference>
<dbReference type="GO" id="GO:1990063">
    <property type="term" value="C:Bam protein complex"/>
    <property type="evidence" value="ECO:0007669"/>
    <property type="project" value="TreeGrafter"/>
</dbReference>
<dbReference type="CDD" id="cd15830">
    <property type="entry name" value="BamD"/>
    <property type="match status" value="1"/>
</dbReference>
<comment type="subcellular location">
    <subcellularLocation>
        <location evidence="1">Cell outer membrane</location>
        <topology evidence="1">Lipid-anchor</topology>
    </subcellularLocation>
</comment>
<dbReference type="GO" id="GO:0043165">
    <property type="term" value="P:Gram-negative-bacterium-type cell outer membrane assembly"/>
    <property type="evidence" value="ECO:0007669"/>
    <property type="project" value="UniProtKB-UniRule"/>
</dbReference>
<evidence type="ECO:0000256" key="1">
    <source>
        <dbReference type="HAMAP-Rule" id="MF_00922"/>
    </source>
</evidence>
<dbReference type="GO" id="GO:0051205">
    <property type="term" value="P:protein insertion into membrane"/>
    <property type="evidence" value="ECO:0007669"/>
    <property type="project" value="UniProtKB-UniRule"/>
</dbReference>
<evidence type="ECO:0000313" key="3">
    <source>
        <dbReference type="EMBL" id="STT56064.1"/>
    </source>
</evidence>
<dbReference type="InterPro" id="IPR017689">
    <property type="entry name" value="BamD"/>
</dbReference>
<name>A0A377WMI7_KLEPN</name>
<protein>
    <recommendedName>
        <fullName evidence="1">Outer membrane protein assembly factor BamD</fullName>
    </recommendedName>
</protein>
<comment type="function">
    <text evidence="1">Part of the outer membrane protein assembly complex, which is involved in assembly and insertion of beta-barrel proteins into the outer membrane. Constitutes, with BamA, the core component of the assembly machinery.</text>
</comment>
<feature type="chain" id="PRO_5017092678" description="Outer membrane protein assembly factor BamD" evidence="2">
    <location>
        <begin position="24"/>
        <end position="200"/>
    </location>
</feature>
<dbReference type="InterPro" id="IPR011990">
    <property type="entry name" value="TPR-like_helical_dom_sf"/>
</dbReference>
<comment type="subunit">
    <text evidence="1">Part of the Bam complex, which is composed of the outer membrane protein BamA, and four lipoproteins BamB, BamC, BamD and BamE.</text>
</comment>
<accession>A0A377WMI7</accession>
<feature type="signal peptide" evidence="2">
    <location>
        <begin position="1"/>
        <end position="23"/>
    </location>
</feature>
<keyword evidence="1" id="KW-0472">Membrane</keyword>
<keyword evidence="1 2" id="KW-0732">Signal</keyword>
<dbReference type="NCBIfam" id="NF008119">
    <property type="entry name" value="PRK10866.1"/>
    <property type="match status" value="1"/>
</dbReference>
<dbReference type="PANTHER" id="PTHR37423:SF1">
    <property type="entry name" value="OUTER MEMBRANE PROTEIN ASSEMBLY FACTOR BAMD"/>
    <property type="match status" value="1"/>
</dbReference>
<dbReference type="Pfam" id="PF13512">
    <property type="entry name" value="TPR_18"/>
    <property type="match status" value="1"/>
</dbReference>
<dbReference type="AlphaFoldDB" id="A0A377WMI7"/>
<organism evidence="3 4">
    <name type="scientific">Klebsiella pneumoniae</name>
    <dbReference type="NCBI Taxonomy" id="573"/>
    <lineage>
        <taxon>Bacteria</taxon>
        <taxon>Pseudomonadati</taxon>
        <taxon>Pseudomonadota</taxon>
        <taxon>Gammaproteobacteria</taxon>
        <taxon>Enterobacterales</taxon>
        <taxon>Enterobacteriaceae</taxon>
        <taxon>Klebsiella/Raoultella group</taxon>
        <taxon>Klebsiella</taxon>
        <taxon>Klebsiella pneumoniae complex</taxon>
    </lineage>
</organism>
<dbReference type="PROSITE" id="PS51257">
    <property type="entry name" value="PROKAR_LIPOPROTEIN"/>
    <property type="match status" value="1"/>
</dbReference>
<reference evidence="3 4" key="1">
    <citation type="submission" date="2018-06" db="EMBL/GenBank/DDBJ databases">
        <authorList>
            <consortium name="Pathogen Informatics"/>
            <person name="Doyle S."/>
        </authorList>
    </citation>
    <scope>NUCLEOTIDE SEQUENCE [LARGE SCALE GENOMIC DNA]</scope>
    <source>
        <strain evidence="3 4">NCTC8849</strain>
    </source>
</reference>